<dbReference type="Proteomes" id="UP000234585">
    <property type="component" value="Unassembled WGS sequence"/>
</dbReference>
<dbReference type="RefSeq" id="XP_024668988.1">
    <property type="nucleotide sequence ID" value="XM_024816858.1"/>
</dbReference>
<keyword evidence="1" id="KW-0732">Signal</keyword>
<gene>
    <name evidence="2" type="ORF">BDW47DRAFT_128546</name>
</gene>
<dbReference type="AlphaFoldDB" id="A0A2I2F306"/>
<name>A0A2I2F306_ASPCN</name>
<dbReference type="GeneID" id="36524018"/>
<evidence type="ECO:0000256" key="1">
    <source>
        <dbReference type="SAM" id="SignalP"/>
    </source>
</evidence>
<accession>A0A2I2F306</accession>
<evidence type="ECO:0008006" key="4">
    <source>
        <dbReference type="Google" id="ProtNLM"/>
    </source>
</evidence>
<protein>
    <recommendedName>
        <fullName evidence="4">Small secreted protein</fullName>
    </recommendedName>
</protein>
<dbReference type="EMBL" id="KZ559169">
    <property type="protein sequence ID" value="PLB34976.1"/>
    <property type="molecule type" value="Genomic_DNA"/>
</dbReference>
<sequence length="116" mass="12238">MRFFTTTVAIMAGLSATGSAFVIDTFSDDNCENSVQKGVNIYDNTCATGPKGFKSYKITTWGGKHQKGYFFTTGGCGSLPTALGSGYVDSSTHDYKIGECKSHGDNSVNAVASYSS</sequence>
<dbReference type="OrthoDB" id="3598923at2759"/>
<proteinExistence type="predicted"/>
<feature type="signal peptide" evidence="1">
    <location>
        <begin position="1"/>
        <end position="20"/>
    </location>
</feature>
<organism evidence="2 3">
    <name type="scientific">Aspergillus candidus</name>
    <dbReference type="NCBI Taxonomy" id="41067"/>
    <lineage>
        <taxon>Eukaryota</taxon>
        <taxon>Fungi</taxon>
        <taxon>Dikarya</taxon>
        <taxon>Ascomycota</taxon>
        <taxon>Pezizomycotina</taxon>
        <taxon>Eurotiomycetes</taxon>
        <taxon>Eurotiomycetidae</taxon>
        <taxon>Eurotiales</taxon>
        <taxon>Aspergillaceae</taxon>
        <taxon>Aspergillus</taxon>
        <taxon>Aspergillus subgen. Circumdati</taxon>
    </lineage>
</organism>
<reference evidence="2 3" key="1">
    <citation type="submission" date="2017-12" db="EMBL/GenBank/DDBJ databases">
        <authorList>
            <consortium name="DOE Joint Genome Institute"/>
            <person name="Haridas S."/>
            <person name="Kjaerbolling I."/>
            <person name="Vesth T.C."/>
            <person name="Frisvad J.C."/>
            <person name="Nybo J.L."/>
            <person name="Theobald S."/>
            <person name="Kuo A."/>
            <person name="Bowyer P."/>
            <person name="Matsuda Y."/>
            <person name="Mondo S."/>
            <person name="Lyhne E.K."/>
            <person name="Kogle M.E."/>
            <person name="Clum A."/>
            <person name="Lipzen A."/>
            <person name="Salamov A."/>
            <person name="Ngan C.Y."/>
            <person name="Daum C."/>
            <person name="Chiniquy J."/>
            <person name="Barry K."/>
            <person name="LaButti K."/>
            <person name="Simmons B.A."/>
            <person name="Magnuson J.K."/>
            <person name="Mortensen U.H."/>
            <person name="Larsen T.O."/>
            <person name="Grigoriev I.V."/>
            <person name="Baker S.E."/>
            <person name="Andersen M.R."/>
            <person name="Nordberg H.P."/>
            <person name="Cantor M.N."/>
            <person name="Hua S.X."/>
        </authorList>
    </citation>
    <scope>NUCLEOTIDE SEQUENCE [LARGE SCALE GENOMIC DNA]</scope>
    <source>
        <strain evidence="2 3">CBS 102.13</strain>
    </source>
</reference>
<keyword evidence="3" id="KW-1185">Reference proteome</keyword>
<evidence type="ECO:0000313" key="2">
    <source>
        <dbReference type="EMBL" id="PLB34976.1"/>
    </source>
</evidence>
<feature type="chain" id="PRO_5014137961" description="Small secreted protein" evidence="1">
    <location>
        <begin position="21"/>
        <end position="116"/>
    </location>
</feature>
<evidence type="ECO:0000313" key="3">
    <source>
        <dbReference type="Proteomes" id="UP000234585"/>
    </source>
</evidence>